<dbReference type="InterPro" id="IPR053863">
    <property type="entry name" value="Glyoxy/Ble-like_N"/>
</dbReference>
<sequence length="62" mass="6717">MSDSFKKPRTGPAYVSGMGIRIEVFELVVADMARSLAFYRDLGLGILLDPDGNPVDLFSAPV</sequence>
<accession>A0ABP3HR52</accession>
<comment type="caution">
    <text evidence="2">The sequence shown here is derived from an EMBL/GenBank/DDBJ whole genome shotgun (WGS) entry which is preliminary data.</text>
</comment>
<evidence type="ECO:0000259" key="1">
    <source>
        <dbReference type="Pfam" id="PF22677"/>
    </source>
</evidence>
<gene>
    <name evidence="2" type="ORF">GCM10010319_61540</name>
</gene>
<evidence type="ECO:0000313" key="2">
    <source>
        <dbReference type="EMBL" id="GAA0374680.1"/>
    </source>
</evidence>
<dbReference type="Gene3D" id="3.10.180.10">
    <property type="entry name" value="2,3-Dihydroxybiphenyl 1,2-Dioxygenase, domain 1"/>
    <property type="match status" value="1"/>
</dbReference>
<reference evidence="3" key="1">
    <citation type="journal article" date="2019" name="Int. J. Syst. Evol. Microbiol.">
        <title>The Global Catalogue of Microorganisms (GCM) 10K type strain sequencing project: providing services to taxonomists for standard genome sequencing and annotation.</title>
        <authorList>
            <consortium name="The Broad Institute Genomics Platform"/>
            <consortium name="The Broad Institute Genome Sequencing Center for Infectious Disease"/>
            <person name="Wu L."/>
            <person name="Ma J."/>
        </authorList>
    </citation>
    <scope>NUCLEOTIDE SEQUENCE [LARGE SCALE GENOMIC DNA]</scope>
    <source>
        <strain evidence="3">JCM 4565</strain>
    </source>
</reference>
<dbReference type="Proteomes" id="UP001500063">
    <property type="component" value="Unassembled WGS sequence"/>
</dbReference>
<dbReference type="EMBL" id="BAAABW010000031">
    <property type="protein sequence ID" value="GAA0374680.1"/>
    <property type="molecule type" value="Genomic_DNA"/>
</dbReference>
<dbReference type="RefSeq" id="WP_344123065.1">
    <property type="nucleotide sequence ID" value="NZ_BAAABW010000031.1"/>
</dbReference>
<feature type="domain" description="Glyoxalase/Bleomycin resistance-like N-terminal" evidence="1">
    <location>
        <begin position="25"/>
        <end position="46"/>
    </location>
</feature>
<proteinExistence type="predicted"/>
<name>A0ABP3HR52_9ACTN</name>
<dbReference type="Pfam" id="PF22677">
    <property type="entry name" value="Ble-like_N"/>
    <property type="match status" value="1"/>
</dbReference>
<dbReference type="SUPFAM" id="SSF54593">
    <property type="entry name" value="Glyoxalase/Bleomycin resistance protein/Dihydroxybiphenyl dioxygenase"/>
    <property type="match status" value="1"/>
</dbReference>
<keyword evidence="3" id="KW-1185">Reference proteome</keyword>
<dbReference type="InterPro" id="IPR029068">
    <property type="entry name" value="Glyas_Bleomycin-R_OHBP_Dase"/>
</dbReference>
<organism evidence="2 3">
    <name type="scientific">Streptomyces blastmyceticus</name>
    <dbReference type="NCBI Taxonomy" id="68180"/>
    <lineage>
        <taxon>Bacteria</taxon>
        <taxon>Bacillati</taxon>
        <taxon>Actinomycetota</taxon>
        <taxon>Actinomycetes</taxon>
        <taxon>Kitasatosporales</taxon>
        <taxon>Streptomycetaceae</taxon>
        <taxon>Streptomyces</taxon>
    </lineage>
</organism>
<evidence type="ECO:0000313" key="3">
    <source>
        <dbReference type="Proteomes" id="UP001500063"/>
    </source>
</evidence>
<protein>
    <recommendedName>
        <fullName evidence="1">Glyoxalase/Bleomycin resistance-like N-terminal domain-containing protein</fullName>
    </recommendedName>
</protein>